<dbReference type="Gene3D" id="3.40.50.300">
    <property type="entry name" value="P-loop containing nucleotide triphosphate hydrolases"/>
    <property type="match status" value="1"/>
</dbReference>
<proteinExistence type="predicted"/>
<dbReference type="InterPro" id="IPR038729">
    <property type="entry name" value="Rad50/SbcC_AAA"/>
</dbReference>
<dbReference type="Proteomes" id="UP000036102">
    <property type="component" value="Unassembled WGS sequence"/>
</dbReference>
<reference evidence="2 3" key="1">
    <citation type="submission" date="2015-06" db="EMBL/GenBank/DDBJ databases">
        <title>Marinobacter subterrani, a genetically tractable neutrophilic iron-oxidizing strain isolated from the Soudan Iron Mine.</title>
        <authorList>
            <person name="Bonis B.M."/>
            <person name="Gralnick J.A."/>
        </authorList>
    </citation>
    <scope>NUCLEOTIDE SEQUENCE [LARGE SCALE GENOMIC DNA]</scope>
    <source>
        <strain evidence="2 3">JG233</strain>
    </source>
</reference>
<feature type="domain" description="Rad50/SbcC-type AAA" evidence="1">
    <location>
        <begin position="7"/>
        <end position="52"/>
    </location>
</feature>
<comment type="caution">
    <text evidence="2">The sequence shown here is derived from an EMBL/GenBank/DDBJ whole genome shotgun (WGS) entry which is preliminary data.</text>
</comment>
<dbReference type="AlphaFoldDB" id="A0A0J7JE72"/>
<gene>
    <name evidence="2" type="ORF">Msub_12650</name>
</gene>
<name>A0A0J7JE72_9GAMM</name>
<sequence length="135" mass="15250">MAVIRHLLIDNFRSIKKAEWYPRPGLNCLIGPGDSGKSTLLDAIDLALGARRSFAFSDADFHQMNTNRPISIMATLGELSDELKDLEAFGFFLRGFDQANQQIHDEPLAGDETVLTLQLIVREDLDPEWCVFRRT</sequence>
<dbReference type="GO" id="GO:0006302">
    <property type="term" value="P:double-strand break repair"/>
    <property type="evidence" value="ECO:0007669"/>
    <property type="project" value="InterPro"/>
</dbReference>
<keyword evidence="3" id="KW-1185">Reference proteome</keyword>
<dbReference type="RefSeq" id="WP_048496402.1">
    <property type="nucleotide sequence ID" value="NZ_LFBU01000001.1"/>
</dbReference>
<dbReference type="GO" id="GO:0016887">
    <property type="term" value="F:ATP hydrolysis activity"/>
    <property type="evidence" value="ECO:0007669"/>
    <property type="project" value="InterPro"/>
</dbReference>
<dbReference type="InterPro" id="IPR027417">
    <property type="entry name" value="P-loop_NTPase"/>
</dbReference>
<dbReference type="SUPFAM" id="SSF52540">
    <property type="entry name" value="P-loop containing nucleoside triphosphate hydrolases"/>
    <property type="match status" value="1"/>
</dbReference>
<dbReference type="EMBL" id="LFBU01000001">
    <property type="protein sequence ID" value="KMQ76437.1"/>
    <property type="molecule type" value="Genomic_DNA"/>
</dbReference>
<protein>
    <submittedName>
        <fullName evidence="2">AAA domain</fullName>
    </submittedName>
</protein>
<evidence type="ECO:0000313" key="3">
    <source>
        <dbReference type="Proteomes" id="UP000036102"/>
    </source>
</evidence>
<evidence type="ECO:0000259" key="1">
    <source>
        <dbReference type="Pfam" id="PF13476"/>
    </source>
</evidence>
<dbReference type="OrthoDB" id="3322489at2"/>
<dbReference type="PATRIC" id="fig|1658765.3.peg.2670"/>
<organism evidence="2 3">
    <name type="scientific">Marinobacter subterrani</name>
    <dbReference type="NCBI Taxonomy" id="1658765"/>
    <lineage>
        <taxon>Bacteria</taxon>
        <taxon>Pseudomonadati</taxon>
        <taxon>Pseudomonadota</taxon>
        <taxon>Gammaproteobacteria</taxon>
        <taxon>Pseudomonadales</taxon>
        <taxon>Marinobacteraceae</taxon>
        <taxon>Marinobacter</taxon>
    </lineage>
</organism>
<evidence type="ECO:0000313" key="2">
    <source>
        <dbReference type="EMBL" id="KMQ76437.1"/>
    </source>
</evidence>
<dbReference type="Pfam" id="PF13476">
    <property type="entry name" value="AAA_23"/>
    <property type="match status" value="1"/>
</dbReference>
<accession>A0A0J7JE72</accession>
<dbReference type="STRING" id="1658765.Msub_12650"/>